<feature type="region of interest" description="Disordered" evidence="4">
    <location>
        <begin position="1"/>
        <end position="35"/>
    </location>
</feature>
<keyword evidence="2" id="KW-0833">Ubl conjugation pathway</keyword>
<evidence type="ECO:0000256" key="3">
    <source>
        <dbReference type="PROSITE-ProRule" id="PRU00259"/>
    </source>
</evidence>
<sequence length="381" mass="41527">MEEEDESTDEHHHQPPQQPPHLSSQPPSSNQINLSNHHTTTINSQTTTIAETLINGDLQSQIQAAREIRRIIRSSSSSTKLRSKFAVAGVIPPLVSLLSSFDVDAREAAIVALLNLAVRNERNKLKIVTCGAIPPLVELLKLQDSKLPELATAAFLTLSSAGANKPVITSFGVAPLLVKVLISGSIQAKVDAVTALYNLSTCTEASSTILNATAVPTLINLLRDCKKHSKFAEKTTALLEIFSTTEEGRAAILKSTGSILTLVETVEDGSRISMEHAVGALLTLCQSRRTEYRELILSQGAIPGLLRLTVEGTTKAQERARMLLDMLRETPKENRMTSSVLKELVYDFATKVDGGQNAPETAQRLLQDMLHIRHQGNKHRE</sequence>
<gene>
    <name evidence="6" type="ORF">RND81_09G184100</name>
</gene>
<evidence type="ECO:0000256" key="4">
    <source>
        <dbReference type="SAM" id="MobiDB-lite"/>
    </source>
</evidence>
<dbReference type="Proteomes" id="UP001443914">
    <property type="component" value="Unassembled WGS sequence"/>
</dbReference>
<feature type="repeat" description="ARM" evidence="3">
    <location>
        <begin position="89"/>
        <end position="131"/>
    </location>
</feature>
<feature type="repeat" description="ARM" evidence="3">
    <location>
        <begin position="213"/>
        <end position="257"/>
    </location>
</feature>
<dbReference type="Pfam" id="PF25598">
    <property type="entry name" value="ARM_PUB"/>
    <property type="match status" value="1"/>
</dbReference>
<accession>A0AAW1IN21</accession>
<evidence type="ECO:0000256" key="1">
    <source>
        <dbReference type="ARBA" id="ARBA00022737"/>
    </source>
</evidence>
<comment type="caution">
    <text evidence="6">The sequence shown here is derived from an EMBL/GenBank/DDBJ whole genome shotgun (WGS) entry which is preliminary data.</text>
</comment>
<dbReference type="AlphaFoldDB" id="A0AAW1IN21"/>
<keyword evidence="7" id="KW-1185">Reference proteome</keyword>
<feature type="repeat" description="ARM" evidence="3">
    <location>
        <begin position="172"/>
        <end position="214"/>
    </location>
</feature>
<evidence type="ECO:0000259" key="5">
    <source>
        <dbReference type="Pfam" id="PF25598"/>
    </source>
</evidence>
<dbReference type="SUPFAM" id="SSF48371">
    <property type="entry name" value="ARM repeat"/>
    <property type="match status" value="1"/>
</dbReference>
<dbReference type="InterPro" id="IPR011989">
    <property type="entry name" value="ARM-like"/>
</dbReference>
<dbReference type="Pfam" id="PF00514">
    <property type="entry name" value="Arm"/>
    <property type="match status" value="1"/>
</dbReference>
<dbReference type="InterPro" id="IPR016024">
    <property type="entry name" value="ARM-type_fold"/>
</dbReference>
<dbReference type="PANTHER" id="PTHR23315:SF256">
    <property type="entry name" value="ARM REPEAT SUPERFAMILY PROTEIN"/>
    <property type="match status" value="1"/>
</dbReference>
<dbReference type="EMBL" id="JBDFQZ010000009">
    <property type="protein sequence ID" value="KAK9691226.1"/>
    <property type="molecule type" value="Genomic_DNA"/>
</dbReference>
<dbReference type="PANTHER" id="PTHR23315">
    <property type="entry name" value="U BOX DOMAIN-CONTAINING"/>
    <property type="match status" value="1"/>
</dbReference>
<dbReference type="InterPro" id="IPR058678">
    <property type="entry name" value="ARM_PUB"/>
</dbReference>
<feature type="domain" description="U-box" evidence="5">
    <location>
        <begin position="192"/>
        <end position="338"/>
    </location>
</feature>
<feature type="repeat" description="ARM" evidence="3">
    <location>
        <begin position="131"/>
        <end position="173"/>
    </location>
</feature>
<evidence type="ECO:0000256" key="2">
    <source>
        <dbReference type="ARBA" id="ARBA00022786"/>
    </source>
</evidence>
<dbReference type="InterPro" id="IPR000225">
    <property type="entry name" value="Armadillo"/>
</dbReference>
<dbReference type="Gene3D" id="1.25.10.10">
    <property type="entry name" value="Leucine-rich Repeat Variant"/>
    <property type="match status" value="2"/>
</dbReference>
<keyword evidence="1" id="KW-0677">Repeat</keyword>
<reference evidence="6" key="1">
    <citation type="submission" date="2024-03" db="EMBL/GenBank/DDBJ databases">
        <title>WGS assembly of Saponaria officinalis var. Norfolk2.</title>
        <authorList>
            <person name="Jenkins J."/>
            <person name="Shu S."/>
            <person name="Grimwood J."/>
            <person name="Barry K."/>
            <person name="Goodstein D."/>
            <person name="Schmutz J."/>
            <person name="Leebens-Mack J."/>
            <person name="Osbourn A."/>
        </authorList>
    </citation>
    <scope>NUCLEOTIDE SEQUENCE [LARGE SCALE GENOMIC DNA]</scope>
    <source>
        <strain evidence="6">JIC</strain>
    </source>
</reference>
<dbReference type="PROSITE" id="PS50176">
    <property type="entry name" value="ARM_REPEAT"/>
    <property type="match status" value="4"/>
</dbReference>
<evidence type="ECO:0000313" key="7">
    <source>
        <dbReference type="Proteomes" id="UP001443914"/>
    </source>
</evidence>
<dbReference type="SMART" id="SM00185">
    <property type="entry name" value="ARM"/>
    <property type="match status" value="4"/>
</dbReference>
<proteinExistence type="predicted"/>
<organism evidence="6 7">
    <name type="scientific">Saponaria officinalis</name>
    <name type="common">Common soapwort</name>
    <name type="synonym">Lychnis saponaria</name>
    <dbReference type="NCBI Taxonomy" id="3572"/>
    <lineage>
        <taxon>Eukaryota</taxon>
        <taxon>Viridiplantae</taxon>
        <taxon>Streptophyta</taxon>
        <taxon>Embryophyta</taxon>
        <taxon>Tracheophyta</taxon>
        <taxon>Spermatophyta</taxon>
        <taxon>Magnoliopsida</taxon>
        <taxon>eudicotyledons</taxon>
        <taxon>Gunneridae</taxon>
        <taxon>Pentapetalae</taxon>
        <taxon>Caryophyllales</taxon>
        <taxon>Caryophyllaceae</taxon>
        <taxon>Caryophylleae</taxon>
        <taxon>Saponaria</taxon>
    </lineage>
</organism>
<name>A0AAW1IN21_SAPOF</name>
<evidence type="ECO:0000313" key="6">
    <source>
        <dbReference type="EMBL" id="KAK9691226.1"/>
    </source>
</evidence>
<protein>
    <recommendedName>
        <fullName evidence="5">U-box domain-containing protein</fullName>
    </recommendedName>
</protein>
<feature type="compositionally biased region" description="Low complexity" evidence="4">
    <location>
        <begin position="20"/>
        <end position="35"/>
    </location>
</feature>